<evidence type="ECO:0000313" key="7">
    <source>
        <dbReference type="Proteomes" id="UP000549394"/>
    </source>
</evidence>
<dbReference type="InterPro" id="IPR019376">
    <property type="entry name" value="Myeloid_leukemia_factor"/>
</dbReference>
<evidence type="ECO:0000256" key="3">
    <source>
        <dbReference type="ARBA" id="ARBA00022490"/>
    </source>
</evidence>
<keyword evidence="3" id="KW-0963">Cytoplasm</keyword>
<feature type="compositionally biased region" description="Basic and acidic residues" evidence="5">
    <location>
        <begin position="211"/>
        <end position="233"/>
    </location>
</feature>
<feature type="compositionally biased region" description="Basic and acidic residues" evidence="5">
    <location>
        <begin position="165"/>
        <end position="179"/>
    </location>
</feature>
<protein>
    <submittedName>
        <fullName evidence="6">DgyrCDS8458</fullName>
    </submittedName>
</protein>
<dbReference type="AlphaFoldDB" id="A0A7I8VWI5"/>
<name>A0A7I8VWI5_9ANNE</name>
<dbReference type="PANTHER" id="PTHR13105">
    <property type="entry name" value="MYELOID LEUKEMIA FACTOR"/>
    <property type="match status" value="1"/>
</dbReference>
<dbReference type="Proteomes" id="UP000549394">
    <property type="component" value="Unassembled WGS sequence"/>
</dbReference>
<dbReference type="EMBL" id="CAJFCJ010000011">
    <property type="protein sequence ID" value="CAD5119873.1"/>
    <property type="molecule type" value="Genomic_DNA"/>
</dbReference>
<dbReference type="OrthoDB" id="8707547at2759"/>
<proteinExistence type="inferred from homology"/>
<feature type="compositionally biased region" description="Basic and acidic residues" evidence="5">
    <location>
        <begin position="188"/>
        <end position="198"/>
    </location>
</feature>
<feature type="compositionally biased region" description="Basic and acidic residues" evidence="5">
    <location>
        <begin position="132"/>
        <end position="145"/>
    </location>
</feature>
<sequence>MFGHNLFGSFEGDPFFMDHRDHVRMMNDMMSRHFQPFGQQLSLENSRPNNQRQMAMRTHDPFSMFNHMNSFMGNFHSMFDEVNRQMRDPSRGGGGAVYQQSTVMTYSNDGSGAAPKVFQATSSTRTGPGGVKETRKSVRDSSRGVEKMAIGHHIGDRAHIIERKKNTKTGDMEENKDLINLDEDEAPDFEREFREKAHGSSSRHHHSVRTGRGDKVMKSLPDSRRRNNKRFEH</sequence>
<keyword evidence="7" id="KW-1185">Reference proteome</keyword>
<evidence type="ECO:0000256" key="4">
    <source>
        <dbReference type="ARBA" id="ARBA00022553"/>
    </source>
</evidence>
<keyword evidence="4" id="KW-0597">Phosphoprotein</keyword>
<evidence type="ECO:0000313" key="6">
    <source>
        <dbReference type="EMBL" id="CAD5119873.1"/>
    </source>
</evidence>
<organism evidence="6 7">
    <name type="scientific">Dimorphilus gyrociliatus</name>
    <dbReference type="NCBI Taxonomy" id="2664684"/>
    <lineage>
        <taxon>Eukaryota</taxon>
        <taxon>Metazoa</taxon>
        <taxon>Spiralia</taxon>
        <taxon>Lophotrochozoa</taxon>
        <taxon>Annelida</taxon>
        <taxon>Polychaeta</taxon>
        <taxon>Polychaeta incertae sedis</taxon>
        <taxon>Dinophilidae</taxon>
        <taxon>Dimorphilus</taxon>
    </lineage>
</organism>
<feature type="region of interest" description="Disordered" evidence="5">
    <location>
        <begin position="120"/>
        <end position="145"/>
    </location>
</feature>
<dbReference type="Pfam" id="PF10248">
    <property type="entry name" value="Mlf1IP"/>
    <property type="match status" value="1"/>
</dbReference>
<gene>
    <name evidence="6" type="ORF">DGYR_LOCUS8053</name>
</gene>
<dbReference type="GO" id="GO:0005737">
    <property type="term" value="C:cytoplasm"/>
    <property type="evidence" value="ECO:0007669"/>
    <property type="project" value="UniProtKB-SubCell"/>
</dbReference>
<comment type="subcellular location">
    <subcellularLocation>
        <location evidence="1">Cytoplasm</location>
    </subcellularLocation>
</comment>
<feature type="region of interest" description="Disordered" evidence="5">
    <location>
        <begin position="165"/>
        <end position="233"/>
    </location>
</feature>
<evidence type="ECO:0000256" key="5">
    <source>
        <dbReference type="SAM" id="MobiDB-lite"/>
    </source>
</evidence>
<accession>A0A7I8VWI5</accession>
<comment type="caution">
    <text evidence="6">The sequence shown here is derived from an EMBL/GenBank/DDBJ whole genome shotgun (WGS) entry which is preliminary data.</text>
</comment>
<evidence type="ECO:0000256" key="1">
    <source>
        <dbReference type="ARBA" id="ARBA00004496"/>
    </source>
</evidence>
<evidence type="ECO:0000256" key="2">
    <source>
        <dbReference type="ARBA" id="ARBA00008332"/>
    </source>
</evidence>
<reference evidence="6 7" key="1">
    <citation type="submission" date="2020-08" db="EMBL/GenBank/DDBJ databases">
        <authorList>
            <person name="Hejnol A."/>
        </authorList>
    </citation>
    <scope>NUCLEOTIDE SEQUENCE [LARGE SCALE GENOMIC DNA]</scope>
</reference>
<comment type="similarity">
    <text evidence="2">Belongs to the MLF family.</text>
</comment>